<evidence type="ECO:0000256" key="1">
    <source>
        <dbReference type="ARBA" id="ARBA00023049"/>
    </source>
</evidence>
<sequence length="154" mass="17517">MIQSCTNKESIKNWPVDDRPREKLLKNGEKSLSDAELLAIILRTGVQGHSALDIARAVINKFGTFRELSQAQACDWTNFKGLGQAKIAQIRAAIEIGRRFFEGRINTRKIRIEKAKDVASLLSPRMRDLKKEAFRVLYLDAKNRLINMVLSHLV</sequence>
<dbReference type="InterPro" id="IPR010994">
    <property type="entry name" value="RuvA_2-like"/>
</dbReference>
<evidence type="ECO:0000259" key="2">
    <source>
        <dbReference type="Pfam" id="PF04002"/>
    </source>
</evidence>
<dbReference type="InterPro" id="IPR001405">
    <property type="entry name" value="UPF0758"/>
</dbReference>
<dbReference type="AlphaFoldDB" id="A0A2J0LRD9"/>
<organism evidence="4 5">
    <name type="scientific">Candidatus Taenaricola geysiri</name>
    <dbReference type="NCBI Taxonomy" id="1974752"/>
    <lineage>
        <taxon>Bacteria</taxon>
        <taxon>Pseudomonadati</taxon>
        <taxon>Candidatus Omnitrophota</taxon>
        <taxon>Candidatus Taenaricola</taxon>
    </lineage>
</organism>
<dbReference type="Pfam" id="PF20582">
    <property type="entry name" value="UPF0758_N"/>
    <property type="match status" value="1"/>
</dbReference>
<dbReference type="InterPro" id="IPR025657">
    <property type="entry name" value="RadC_JAB"/>
</dbReference>
<keyword evidence="1" id="KW-0645">Protease</keyword>
<dbReference type="InterPro" id="IPR046778">
    <property type="entry name" value="UPF0758_N"/>
</dbReference>
<dbReference type="Pfam" id="PF04002">
    <property type="entry name" value="RadC"/>
    <property type="match status" value="1"/>
</dbReference>
<dbReference type="PANTHER" id="PTHR30471:SF3">
    <property type="entry name" value="UPF0758 PROTEIN YEES-RELATED"/>
    <property type="match status" value="1"/>
</dbReference>
<gene>
    <name evidence="4" type="ORF">COW11_03370</name>
</gene>
<dbReference type="SUPFAM" id="SSF47781">
    <property type="entry name" value="RuvA domain 2-like"/>
    <property type="match status" value="1"/>
</dbReference>
<evidence type="ECO:0000259" key="3">
    <source>
        <dbReference type="Pfam" id="PF20582"/>
    </source>
</evidence>
<dbReference type="Gene3D" id="3.40.140.10">
    <property type="entry name" value="Cytidine Deaminase, domain 2"/>
    <property type="match status" value="1"/>
</dbReference>
<evidence type="ECO:0000313" key="5">
    <source>
        <dbReference type="Proteomes" id="UP000231267"/>
    </source>
</evidence>
<dbReference type="PANTHER" id="PTHR30471">
    <property type="entry name" value="DNA REPAIR PROTEIN RADC"/>
    <property type="match status" value="1"/>
</dbReference>
<dbReference type="Proteomes" id="UP000231267">
    <property type="component" value="Unassembled WGS sequence"/>
</dbReference>
<evidence type="ECO:0000313" key="4">
    <source>
        <dbReference type="EMBL" id="PIW66407.1"/>
    </source>
</evidence>
<name>A0A2J0LRD9_9BACT</name>
<feature type="domain" description="RadC-like JAB" evidence="2">
    <location>
        <begin position="112"/>
        <end position="148"/>
    </location>
</feature>
<comment type="caution">
    <text evidence="4">The sequence shown here is derived from an EMBL/GenBank/DDBJ whole genome shotgun (WGS) entry which is preliminary data.</text>
</comment>
<accession>A0A2J0LRD9</accession>
<keyword evidence="1" id="KW-0482">Metalloprotease</keyword>
<keyword evidence="1" id="KW-0378">Hydrolase</keyword>
<proteinExistence type="predicted"/>
<dbReference type="EMBL" id="PFGP01000081">
    <property type="protein sequence ID" value="PIW66407.1"/>
    <property type="molecule type" value="Genomic_DNA"/>
</dbReference>
<protein>
    <submittedName>
        <fullName evidence="4">Uncharacterized protein</fullName>
    </submittedName>
</protein>
<reference evidence="4 5" key="1">
    <citation type="submission" date="2017-09" db="EMBL/GenBank/DDBJ databases">
        <title>Depth-based differentiation of microbial function through sediment-hosted aquifers and enrichment of novel symbionts in the deep terrestrial subsurface.</title>
        <authorList>
            <person name="Probst A.J."/>
            <person name="Ladd B."/>
            <person name="Jarett J.K."/>
            <person name="Geller-Mcgrath D.E."/>
            <person name="Sieber C.M."/>
            <person name="Emerson J.B."/>
            <person name="Anantharaman K."/>
            <person name="Thomas B.C."/>
            <person name="Malmstrom R."/>
            <person name="Stieglmeier M."/>
            <person name="Klingl A."/>
            <person name="Woyke T."/>
            <person name="Ryan C.M."/>
            <person name="Banfield J.F."/>
        </authorList>
    </citation>
    <scope>NUCLEOTIDE SEQUENCE [LARGE SCALE GENOMIC DNA]</scope>
    <source>
        <strain evidence="4">CG12_big_fil_rev_8_21_14_0_65_43_15</strain>
    </source>
</reference>
<feature type="domain" description="UPF0758" evidence="3">
    <location>
        <begin position="11"/>
        <end position="88"/>
    </location>
</feature>
<dbReference type="GO" id="GO:0008237">
    <property type="term" value="F:metallopeptidase activity"/>
    <property type="evidence" value="ECO:0007669"/>
    <property type="project" value="UniProtKB-KW"/>
</dbReference>